<name>A0A1H2X3S7_THIRO</name>
<dbReference type="AlphaFoldDB" id="A0A1H2X3S7"/>
<organism evidence="1 2">
    <name type="scientific">Thiocapsa roseopersicina</name>
    <dbReference type="NCBI Taxonomy" id="1058"/>
    <lineage>
        <taxon>Bacteria</taxon>
        <taxon>Pseudomonadati</taxon>
        <taxon>Pseudomonadota</taxon>
        <taxon>Gammaproteobacteria</taxon>
        <taxon>Chromatiales</taxon>
        <taxon>Chromatiaceae</taxon>
        <taxon>Thiocapsa</taxon>
    </lineage>
</organism>
<sequence>LWASAARTDRIVGSHPYALSKGIDWAAGAGRGNASGIEIGKRADCLLIPVRDIRTDAVCAVQAINPAGVKQSFGPIRGNAFICGSTLGKRAPWFVVEGWADAVSIVFHAHKGNAAAFACMGHHFDIVAQTVAEHFAPPRLVVLEDAA</sequence>
<dbReference type="STRING" id="1058.SAMN05421783_1101"/>
<dbReference type="EMBL" id="FNNZ01000010">
    <property type="protein sequence ID" value="SDW87475.1"/>
    <property type="molecule type" value="Genomic_DNA"/>
</dbReference>
<evidence type="ECO:0000313" key="2">
    <source>
        <dbReference type="Proteomes" id="UP000198816"/>
    </source>
</evidence>
<feature type="non-terminal residue" evidence="1">
    <location>
        <position position="1"/>
    </location>
</feature>
<keyword evidence="2" id="KW-1185">Reference proteome</keyword>
<dbReference type="Proteomes" id="UP000198816">
    <property type="component" value="Unassembled WGS sequence"/>
</dbReference>
<protein>
    <submittedName>
        <fullName evidence="1">Uncharacterized protein</fullName>
    </submittedName>
</protein>
<gene>
    <name evidence="1" type="ORF">SAMN05421783_1101</name>
</gene>
<proteinExistence type="predicted"/>
<evidence type="ECO:0000313" key="1">
    <source>
        <dbReference type="EMBL" id="SDW87475.1"/>
    </source>
</evidence>
<accession>A0A1H2X3S7</accession>
<reference evidence="2" key="1">
    <citation type="submission" date="2016-10" db="EMBL/GenBank/DDBJ databases">
        <authorList>
            <person name="Varghese N."/>
            <person name="Submissions S."/>
        </authorList>
    </citation>
    <scope>NUCLEOTIDE SEQUENCE [LARGE SCALE GENOMIC DNA]</scope>
    <source>
        <strain evidence="2">DSM 217</strain>
    </source>
</reference>